<reference evidence="1 2" key="1">
    <citation type="submission" date="2020-08" db="EMBL/GenBank/DDBJ databases">
        <title>Clostridia isolated from Swiss meat.</title>
        <authorList>
            <person name="Wambui J."/>
            <person name="Stevens M.J.A."/>
            <person name="Stephan R."/>
        </authorList>
    </citation>
    <scope>NUCLEOTIDE SEQUENCE [LARGE SCALE GENOMIC DNA]</scope>
    <source>
        <strain evidence="1 2">CM001</strain>
    </source>
</reference>
<sequence length="232" mass="26292">MKLSKRLEFIADHIDKVISLSDIGTDHGYIPLYALNKGLCEKAIASDINKDPLDKARLNALLEGMGDELEFRLGGGLDPLKEGEVQAVIIAGMGGKLIKDILEKDITKVDNLDYLILQPAQNPEGLREYLYTNDYEIISEDLCKDDGKYYELFKVKRKKDENTELDSIYYEISPKLLMSKHPLMKEYLESKLENYNKILEAVSAEVNSDLANIKKVEIEEKIAVISSMINFL</sequence>
<dbReference type="PIRSF" id="PIRSF018637">
    <property type="entry name" value="TrmK"/>
    <property type="match status" value="1"/>
</dbReference>
<gene>
    <name evidence="1" type="ORF">H7E68_08145</name>
</gene>
<dbReference type="PANTHER" id="PTHR38451:SF1">
    <property type="entry name" value="TRNA (ADENINE(22)-N(1))-METHYLTRANSFERASE"/>
    <property type="match status" value="1"/>
</dbReference>
<dbReference type="Proteomes" id="UP000585258">
    <property type="component" value="Unassembled WGS sequence"/>
</dbReference>
<evidence type="ECO:0000313" key="1">
    <source>
        <dbReference type="EMBL" id="MBB6714702.1"/>
    </source>
</evidence>
<proteinExistence type="predicted"/>
<dbReference type="RefSeq" id="WP_185164218.1">
    <property type="nucleotide sequence ID" value="NZ_JACKWY010000004.1"/>
</dbReference>
<dbReference type="PANTHER" id="PTHR38451">
    <property type="entry name" value="TRNA (ADENINE(22)-N(1))-METHYLTRANSFERASE"/>
    <property type="match status" value="1"/>
</dbReference>
<dbReference type="Pfam" id="PF04816">
    <property type="entry name" value="TrmK"/>
    <property type="match status" value="1"/>
</dbReference>
<dbReference type="Gene3D" id="3.40.50.150">
    <property type="entry name" value="Vaccinia Virus protein VP39"/>
    <property type="match status" value="1"/>
</dbReference>
<dbReference type="InterPro" id="IPR006901">
    <property type="entry name" value="TrmK"/>
</dbReference>
<dbReference type="SUPFAM" id="SSF53335">
    <property type="entry name" value="S-adenosyl-L-methionine-dependent methyltransferases"/>
    <property type="match status" value="1"/>
</dbReference>
<organism evidence="1 2">
    <name type="scientific">Clostridium gasigenes</name>
    <dbReference type="NCBI Taxonomy" id="94869"/>
    <lineage>
        <taxon>Bacteria</taxon>
        <taxon>Bacillati</taxon>
        <taxon>Bacillota</taxon>
        <taxon>Clostridia</taxon>
        <taxon>Eubacteriales</taxon>
        <taxon>Clostridiaceae</taxon>
        <taxon>Clostridium</taxon>
    </lineage>
</organism>
<accession>A0A7X0SBU9</accession>
<keyword evidence="1" id="KW-0808">Transferase</keyword>
<dbReference type="InterPro" id="IPR029063">
    <property type="entry name" value="SAM-dependent_MTases_sf"/>
</dbReference>
<dbReference type="GO" id="GO:0032259">
    <property type="term" value="P:methylation"/>
    <property type="evidence" value="ECO:0007669"/>
    <property type="project" value="UniProtKB-KW"/>
</dbReference>
<evidence type="ECO:0000313" key="2">
    <source>
        <dbReference type="Proteomes" id="UP000585258"/>
    </source>
</evidence>
<dbReference type="GO" id="GO:0160105">
    <property type="term" value="F:tRNA (adenine(22)-N1)-methyltransferase activity"/>
    <property type="evidence" value="ECO:0007669"/>
    <property type="project" value="InterPro"/>
</dbReference>
<name>A0A7X0SBU9_9CLOT</name>
<dbReference type="AlphaFoldDB" id="A0A7X0SBU9"/>
<protein>
    <submittedName>
        <fullName evidence="1">SAM-dependent methyltransferase</fullName>
    </submittedName>
</protein>
<keyword evidence="1" id="KW-0489">Methyltransferase</keyword>
<dbReference type="EMBL" id="JACKWY010000004">
    <property type="protein sequence ID" value="MBB6714702.1"/>
    <property type="molecule type" value="Genomic_DNA"/>
</dbReference>
<comment type="caution">
    <text evidence="1">The sequence shown here is derived from an EMBL/GenBank/DDBJ whole genome shotgun (WGS) entry which is preliminary data.</text>
</comment>